<dbReference type="KEGG" id="afx:JZ786_02590"/>
<keyword evidence="5" id="KW-1185">Reference proteome</keyword>
<keyword evidence="3" id="KW-0812">Transmembrane</keyword>
<gene>
    <name evidence="4" type="ORF">JZ786_02590</name>
</gene>
<dbReference type="InterPro" id="IPR007060">
    <property type="entry name" value="FtsL/DivIC"/>
</dbReference>
<keyword evidence="1" id="KW-0175">Coiled coil</keyword>
<dbReference type="Pfam" id="PF04977">
    <property type="entry name" value="DivIC"/>
    <property type="match status" value="1"/>
</dbReference>
<evidence type="ECO:0000256" key="1">
    <source>
        <dbReference type="SAM" id="Coils"/>
    </source>
</evidence>
<protein>
    <submittedName>
        <fullName evidence="4">Septum formation initiator family protein</fullName>
    </submittedName>
</protein>
<keyword evidence="3" id="KW-0472">Membrane</keyword>
<evidence type="ECO:0000313" key="4">
    <source>
        <dbReference type="EMBL" id="QSO47942.1"/>
    </source>
</evidence>
<organism evidence="4 5">
    <name type="scientific">Alicyclobacillus mengziensis</name>
    <dbReference type="NCBI Taxonomy" id="2931921"/>
    <lineage>
        <taxon>Bacteria</taxon>
        <taxon>Bacillati</taxon>
        <taxon>Bacillota</taxon>
        <taxon>Bacilli</taxon>
        <taxon>Bacillales</taxon>
        <taxon>Alicyclobacillaceae</taxon>
        <taxon>Alicyclobacillus</taxon>
    </lineage>
</organism>
<dbReference type="EMBL" id="CP071182">
    <property type="protein sequence ID" value="QSO47942.1"/>
    <property type="molecule type" value="Genomic_DNA"/>
</dbReference>
<sequence length="120" mass="13696">MARTASTTARRPRQTKTGGRIDAAANQRVRRNSMFRLRYVLLAAVFVWAGYHYFARQLPQYNALKGQEAALTKQLQTLKGQHQELQKQQAQLQNPAYVMQYAAQHLNLVAPGQVSFDIKH</sequence>
<evidence type="ECO:0000256" key="2">
    <source>
        <dbReference type="SAM" id="MobiDB-lite"/>
    </source>
</evidence>
<evidence type="ECO:0000256" key="3">
    <source>
        <dbReference type="SAM" id="Phobius"/>
    </source>
</evidence>
<feature type="transmembrane region" description="Helical" evidence="3">
    <location>
        <begin position="37"/>
        <end position="54"/>
    </location>
</feature>
<dbReference type="AlphaFoldDB" id="A0A9X7Z718"/>
<feature type="region of interest" description="Disordered" evidence="2">
    <location>
        <begin position="1"/>
        <end position="24"/>
    </location>
</feature>
<dbReference type="RefSeq" id="WP_206657285.1">
    <property type="nucleotide sequence ID" value="NZ_CP071182.1"/>
</dbReference>
<accession>A0A9X7Z718</accession>
<evidence type="ECO:0000313" key="5">
    <source>
        <dbReference type="Proteomes" id="UP000663505"/>
    </source>
</evidence>
<feature type="coiled-coil region" evidence="1">
    <location>
        <begin position="61"/>
        <end position="88"/>
    </location>
</feature>
<dbReference type="Proteomes" id="UP000663505">
    <property type="component" value="Chromosome"/>
</dbReference>
<reference evidence="4 5" key="1">
    <citation type="submission" date="2021-02" db="EMBL/GenBank/DDBJ databases">
        <title>Alicyclobacillus curvatus sp. nov. and Alicyclobacillus mengziensis sp. nov., two acidophilic bacteria isolated from acid mine drainage.</title>
        <authorList>
            <person name="Huang Y."/>
        </authorList>
    </citation>
    <scope>NUCLEOTIDE SEQUENCE [LARGE SCALE GENOMIC DNA]</scope>
    <source>
        <strain evidence="4 5">S30H14</strain>
    </source>
</reference>
<keyword evidence="3" id="KW-1133">Transmembrane helix</keyword>
<proteinExistence type="predicted"/>
<name>A0A9X7Z718_9BACL</name>